<accession>A0ABQ2GKE3</accession>
<comment type="caution">
    <text evidence="1">The sequence shown here is derived from an EMBL/GenBank/DDBJ whole genome shotgun (WGS) entry which is preliminary data.</text>
</comment>
<proteinExistence type="predicted"/>
<evidence type="ECO:0000313" key="1">
    <source>
        <dbReference type="EMBL" id="GGL99685.1"/>
    </source>
</evidence>
<sequence>MWSRRLHAALAREGQELRAEVTAHSLAGLEAGLRQQGVSLEAQALRRVAWAALGQPRPRTVTLTPTTRARLGHLTDLRDVFSPADAERVGREFAGEVWLAPDLLAVRPWLPQTPAREVVGAVMHSQWSGLLALLGEHGPWVYVASVADLQALGRAYSALVGAAAHAAEDAALDAALARPNHPSLLARLEVTDHRQPGTPESSPAHLAALEQAFWAAAQEQAHAGRKRRGTGQS</sequence>
<dbReference type="Proteomes" id="UP000661918">
    <property type="component" value="Unassembled WGS sequence"/>
</dbReference>
<protein>
    <submittedName>
        <fullName evidence="1">Uncharacterized protein</fullName>
    </submittedName>
</protein>
<dbReference type="RefSeq" id="WP_188901108.1">
    <property type="nucleotide sequence ID" value="NZ_BMOM01000003.1"/>
</dbReference>
<gene>
    <name evidence="1" type="ORF">GCM10010841_05380</name>
</gene>
<evidence type="ECO:0000313" key="2">
    <source>
        <dbReference type="Proteomes" id="UP000661918"/>
    </source>
</evidence>
<keyword evidence="2" id="KW-1185">Reference proteome</keyword>
<reference evidence="2" key="1">
    <citation type="journal article" date="2019" name="Int. J. Syst. Evol. Microbiol.">
        <title>The Global Catalogue of Microorganisms (GCM) 10K type strain sequencing project: providing services to taxonomists for standard genome sequencing and annotation.</title>
        <authorList>
            <consortium name="The Broad Institute Genomics Platform"/>
            <consortium name="The Broad Institute Genome Sequencing Center for Infectious Disease"/>
            <person name="Wu L."/>
            <person name="Ma J."/>
        </authorList>
    </citation>
    <scope>NUCLEOTIDE SEQUENCE [LARGE SCALE GENOMIC DNA]</scope>
    <source>
        <strain evidence="2">JCM 15443</strain>
    </source>
</reference>
<organism evidence="1 2">
    <name type="scientific">Deinococcus aerophilus</name>
    <dbReference type="NCBI Taxonomy" id="522488"/>
    <lineage>
        <taxon>Bacteria</taxon>
        <taxon>Thermotogati</taxon>
        <taxon>Deinococcota</taxon>
        <taxon>Deinococci</taxon>
        <taxon>Deinococcales</taxon>
        <taxon>Deinococcaceae</taxon>
        <taxon>Deinococcus</taxon>
    </lineage>
</organism>
<name>A0ABQ2GKE3_9DEIO</name>
<dbReference type="EMBL" id="BMOM01000003">
    <property type="protein sequence ID" value="GGL99685.1"/>
    <property type="molecule type" value="Genomic_DNA"/>
</dbReference>